<dbReference type="InterPro" id="IPR012677">
    <property type="entry name" value="Nucleotide-bd_a/b_plait_sf"/>
</dbReference>
<dbReference type="Pfam" id="PF00076">
    <property type="entry name" value="RRM_1"/>
    <property type="match status" value="2"/>
</dbReference>
<dbReference type="GO" id="GO:0003729">
    <property type="term" value="F:mRNA binding"/>
    <property type="evidence" value="ECO:0007669"/>
    <property type="project" value="TreeGrafter"/>
</dbReference>
<dbReference type="GO" id="GO:1901259">
    <property type="term" value="P:chloroplast rRNA processing"/>
    <property type="evidence" value="ECO:0007669"/>
    <property type="project" value="TreeGrafter"/>
</dbReference>
<protein>
    <recommendedName>
        <fullName evidence="4">RRM domain-containing protein</fullName>
    </recommendedName>
</protein>
<dbReference type="SUPFAM" id="SSF54928">
    <property type="entry name" value="RNA-binding domain, RBD"/>
    <property type="match status" value="2"/>
</dbReference>
<dbReference type="InterPro" id="IPR000504">
    <property type="entry name" value="RRM_dom"/>
</dbReference>
<feature type="domain" description="RRM" evidence="4">
    <location>
        <begin position="219"/>
        <end position="297"/>
    </location>
</feature>
<dbReference type="Gene3D" id="3.30.70.330">
    <property type="match status" value="2"/>
</dbReference>
<dbReference type="SMART" id="SM00360">
    <property type="entry name" value="RRM"/>
    <property type="match status" value="2"/>
</dbReference>
<keyword evidence="6" id="KW-1185">Reference proteome</keyword>
<evidence type="ECO:0000259" key="4">
    <source>
        <dbReference type="PROSITE" id="PS50102"/>
    </source>
</evidence>
<feature type="region of interest" description="Disordered" evidence="3">
    <location>
        <begin position="91"/>
        <end position="119"/>
    </location>
</feature>
<dbReference type="InterPro" id="IPR050502">
    <property type="entry name" value="Euk_RNA-bind_prot"/>
</dbReference>
<feature type="domain" description="RRM" evidence="4">
    <location>
        <begin position="124"/>
        <end position="202"/>
    </location>
</feature>
<accession>A0A835PJB4</accession>
<comment type="caution">
    <text evidence="5">The sequence shown here is derived from an EMBL/GenBank/DDBJ whole genome shotgun (WGS) entry which is preliminary data.</text>
</comment>
<evidence type="ECO:0000256" key="2">
    <source>
        <dbReference type="PROSITE-ProRule" id="PRU00176"/>
    </source>
</evidence>
<keyword evidence="1 2" id="KW-0694">RNA-binding</keyword>
<dbReference type="InterPro" id="IPR035979">
    <property type="entry name" value="RBD_domain_sf"/>
</dbReference>
<feature type="region of interest" description="Disordered" evidence="3">
    <location>
        <begin position="556"/>
        <end position="576"/>
    </location>
</feature>
<dbReference type="PANTHER" id="PTHR48025:SF3">
    <property type="entry name" value="31 KDA RIBONUCLEOPROTEIN, CHLOROPLASTIC-RELATED"/>
    <property type="match status" value="1"/>
</dbReference>
<dbReference type="AlphaFoldDB" id="A0A835PJB4"/>
<gene>
    <name evidence="5" type="ORF">HPP92_024247</name>
</gene>
<dbReference type="Proteomes" id="UP000636800">
    <property type="component" value="Chromosome 13"/>
</dbReference>
<evidence type="ECO:0000313" key="5">
    <source>
        <dbReference type="EMBL" id="KAG0454955.1"/>
    </source>
</evidence>
<reference evidence="5 6" key="1">
    <citation type="journal article" date="2020" name="Nat. Food">
        <title>A phased Vanilla planifolia genome enables genetic improvement of flavour and production.</title>
        <authorList>
            <person name="Hasing T."/>
            <person name="Tang H."/>
            <person name="Brym M."/>
            <person name="Khazi F."/>
            <person name="Huang T."/>
            <person name="Chambers A.H."/>
        </authorList>
    </citation>
    <scope>NUCLEOTIDE SEQUENCE [LARGE SCALE GENOMIC DNA]</scope>
    <source>
        <tissue evidence="5">Leaf</tissue>
    </source>
</reference>
<proteinExistence type="predicted"/>
<evidence type="ECO:0000256" key="1">
    <source>
        <dbReference type="ARBA" id="ARBA00022884"/>
    </source>
</evidence>
<organism evidence="5 6">
    <name type="scientific">Vanilla planifolia</name>
    <name type="common">Vanilla</name>
    <dbReference type="NCBI Taxonomy" id="51239"/>
    <lineage>
        <taxon>Eukaryota</taxon>
        <taxon>Viridiplantae</taxon>
        <taxon>Streptophyta</taxon>
        <taxon>Embryophyta</taxon>
        <taxon>Tracheophyta</taxon>
        <taxon>Spermatophyta</taxon>
        <taxon>Magnoliopsida</taxon>
        <taxon>Liliopsida</taxon>
        <taxon>Asparagales</taxon>
        <taxon>Orchidaceae</taxon>
        <taxon>Vanilloideae</taxon>
        <taxon>Vanilleae</taxon>
        <taxon>Vanilla</taxon>
    </lineage>
</organism>
<evidence type="ECO:0000256" key="3">
    <source>
        <dbReference type="SAM" id="MobiDB-lite"/>
    </source>
</evidence>
<dbReference type="PANTHER" id="PTHR48025">
    <property type="entry name" value="OS02G0815200 PROTEIN"/>
    <property type="match status" value="1"/>
</dbReference>
<dbReference type="GO" id="GO:0009535">
    <property type="term" value="C:chloroplast thylakoid membrane"/>
    <property type="evidence" value="ECO:0007669"/>
    <property type="project" value="TreeGrafter"/>
</dbReference>
<dbReference type="OrthoDB" id="193931at2759"/>
<name>A0A835PJB4_VANPL</name>
<evidence type="ECO:0000313" key="6">
    <source>
        <dbReference type="Proteomes" id="UP000636800"/>
    </source>
</evidence>
<feature type="compositionally biased region" description="Acidic residues" evidence="3">
    <location>
        <begin position="100"/>
        <end position="115"/>
    </location>
</feature>
<dbReference type="EMBL" id="JADCNL010000013">
    <property type="protein sequence ID" value="KAG0454955.1"/>
    <property type="molecule type" value="Genomic_DNA"/>
</dbReference>
<sequence>MAVAPSLKLSSMAVCSPSFLRSSSTSKTTPPRLVSSSATPTYFTRFSFSPFSLSLSTFFLSWTKNKVPLSLCTVSKTSNLAWQDEEEEVSGWEWGKEAEEGSEEEGFAEGETEEEGFPRPSAETKLFVGNLPYDVNSEKLARLFENSGIVKISEVIYSRVTGHSRGFGFVTMSTVEEAENAIEMLNHYDLNGKLLVVNKAVPRGSVTQRPRLEGFEPSFRIYVGNLPWEVDCAGLEQVLASMVEFLNARVVYDRETGRSRGFGFVSMSSKGEVDDAIAALDGQKAVSDFLHVPSGEIQRSRESPRSVVEPHFTAGDVSIVASSGQRFPANFLLSWLLASPVLEKMLSLPQKRGSLGRAIIDPECPTRSLDFLRLLLRCRLGQGTVGGERYAPGDLGPFLHAYSVMAEGTVPAVAAKNFNIVQRSEGWRFRAGKYDPRLEWRCCSLFRKRSSAGGDGGGRGRTREMFRQLGEAIGCLEHICTEGCTEVVASMTASRRAAGPAPASVRAGVWLTHPPFRKSARRSAAGGGGASIAGGCGSPPPFFPLRCRRREAARFPFAGNSRRGPRKTRRREGGRDVEAPFVRKESKRFLSCNTSTRSHALGGITGPRLVDKSSFFVAIAAARRIAWGLAFSTVLKVASKAALAANCLLLFALLS</sequence>
<dbReference type="PROSITE" id="PS50102">
    <property type="entry name" value="RRM"/>
    <property type="match status" value="2"/>
</dbReference>